<protein>
    <recommendedName>
        <fullName evidence="1">D-inositol 3-phosphate glycosyltransferase</fullName>
    </recommendedName>
</protein>
<evidence type="ECO:0000256" key="3">
    <source>
        <dbReference type="ARBA" id="ARBA00022679"/>
    </source>
</evidence>
<evidence type="ECO:0000313" key="5">
    <source>
        <dbReference type="EMBL" id="SEJ41031.1"/>
    </source>
</evidence>
<name>A0A1H6YIC0_9MICO</name>
<dbReference type="STRING" id="1043493.SAMN05421637_1758"/>
<dbReference type="EMBL" id="FNZI01000003">
    <property type="protein sequence ID" value="SEJ41031.1"/>
    <property type="molecule type" value="Genomic_DNA"/>
</dbReference>
<dbReference type="SUPFAM" id="SSF53756">
    <property type="entry name" value="UDP-Glycosyltransferase/glycogen phosphorylase"/>
    <property type="match status" value="1"/>
</dbReference>
<accession>A0A1H6YIC0</accession>
<dbReference type="Pfam" id="PF13692">
    <property type="entry name" value="Glyco_trans_1_4"/>
    <property type="match status" value="1"/>
</dbReference>
<keyword evidence="6" id="KW-1185">Reference proteome</keyword>
<keyword evidence="2" id="KW-0328">Glycosyltransferase</keyword>
<dbReference type="PANTHER" id="PTHR45947">
    <property type="entry name" value="SULFOQUINOVOSYL TRANSFERASE SQD2"/>
    <property type="match status" value="1"/>
</dbReference>
<gene>
    <name evidence="5" type="ORF">SAMN05421637_1758</name>
</gene>
<dbReference type="OrthoDB" id="3171021at2"/>
<organism evidence="5 6">
    <name type="scientific">Demequina mangrovi</name>
    <dbReference type="NCBI Taxonomy" id="1043493"/>
    <lineage>
        <taxon>Bacteria</taxon>
        <taxon>Bacillati</taxon>
        <taxon>Actinomycetota</taxon>
        <taxon>Actinomycetes</taxon>
        <taxon>Micrococcales</taxon>
        <taxon>Demequinaceae</taxon>
        <taxon>Demequina</taxon>
    </lineage>
</organism>
<dbReference type="GO" id="GO:1901137">
    <property type="term" value="P:carbohydrate derivative biosynthetic process"/>
    <property type="evidence" value="ECO:0007669"/>
    <property type="project" value="UniProtKB-ARBA"/>
</dbReference>
<proteinExistence type="predicted"/>
<dbReference type="InterPro" id="IPR050194">
    <property type="entry name" value="Glycosyltransferase_grp1"/>
</dbReference>
<evidence type="ECO:0000259" key="4">
    <source>
        <dbReference type="Pfam" id="PF13579"/>
    </source>
</evidence>
<dbReference type="AlphaFoldDB" id="A0A1H6YIC0"/>
<sequence length="386" mass="40759">MTPTEPASLRVLQVVNTLAVSDGGPALHSLDVNAALNARSDTSAHLAWVTGRPDESHLADGVPAGVSTSLGRSGLRELWRQVRGADAVIVHGFYLPWVPWVALACRAHGVPFVVMPHGVFTRYQRQRSRVRKAAFDALGGRATRRAAASFVVATVGEQEELAEAYPGIVSTAVGVGTAMPSAPATGERHEPIRLVTLSRIAPKKRIDVAIDAVALLRDRGVDARLTIAGTGQDELLDGLRAQVRRLRLEDRVVFAGEVRGGAKTAHLVRGDVLVAPSEDENFGISIAEGLAHGLPVVATRFVGAALPADRVAGRVIDEVSAASLADAVEALRAVADFPQLRERARGVAVERYGWASVAGRWRDALARATEERDGELSPAAGGGGRA</sequence>
<feature type="domain" description="Glycosyltransferase subfamily 4-like N-terminal" evidence="4">
    <location>
        <begin position="62"/>
        <end position="163"/>
    </location>
</feature>
<dbReference type="GO" id="GO:0016757">
    <property type="term" value="F:glycosyltransferase activity"/>
    <property type="evidence" value="ECO:0007669"/>
    <property type="project" value="UniProtKB-KW"/>
</dbReference>
<dbReference type="eggNOG" id="COG0438">
    <property type="taxonomic scope" value="Bacteria"/>
</dbReference>
<dbReference type="Gene3D" id="3.40.50.2000">
    <property type="entry name" value="Glycogen Phosphorylase B"/>
    <property type="match status" value="2"/>
</dbReference>
<evidence type="ECO:0000256" key="2">
    <source>
        <dbReference type="ARBA" id="ARBA00022676"/>
    </source>
</evidence>
<dbReference type="InterPro" id="IPR028098">
    <property type="entry name" value="Glyco_trans_4-like_N"/>
</dbReference>
<dbReference type="Pfam" id="PF13579">
    <property type="entry name" value="Glyco_trans_4_4"/>
    <property type="match status" value="1"/>
</dbReference>
<evidence type="ECO:0000256" key="1">
    <source>
        <dbReference type="ARBA" id="ARBA00021292"/>
    </source>
</evidence>
<dbReference type="Proteomes" id="UP000183315">
    <property type="component" value="Unassembled WGS sequence"/>
</dbReference>
<dbReference type="RefSeq" id="WP_042213543.1">
    <property type="nucleotide sequence ID" value="NZ_BBLU01000004.1"/>
</dbReference>
<dbReference type="PANTHER" id="PTHR45947:SF3">
    <property type="entry name" value="SULFOQUINOVOSYL TRANSFERASE SQD2"/>
    <property type="match status" value="1"/>
</dbReference>
<evidence type="ECO:0000313" key="6">
    <source>
        <dbReference type="Proteomes" id="UP000183315"/>
    </source>
</evidence>
<reference evidence="6" key="1">
    <citation type="submission" date="2016-10" db="EMBL/GenBank/DDBJ databases">
        <authorList>
            <person name="Varghese N."/>
        </authorList>
    </citation>
    <scope>NUCLEOTIDE SEQUENCE [LARGE SCALE GENOMIC DNA]</scope>
    <source>
        <strain evidence="6">DSM 24868</strain>
    </source>
</reference>
<keyword evidence="3 5" id="KW-0808">Transferase</keyword>